<feature type="region of interest" description="Disordered" evidence="1">
    <location>
        <begin position="363"/>
        <end position="489"/>
    </location>
</feature>
<feature type="compositionally biased region" description="Polar residues" evidence="1">
    <location>
        <begin position="468"/>
        <end position="487"/>
    </location>
</feature>
<proteinExistence type="predicted"/>
<feature type="region of interest" description="Disordered" evidence="1">
    <location>
        <begin position="206"/>
        <end position="264"/>
    </location>
</feature>
<protein>
    <submittedName>
        <fullName evidence="4">Uncharacterized protein</fullName>
    </submittedName>
</protein>
<gene>
    <name evidence="4" type="ORF">CSSPJE1EN2_LOCUS1889</name>
</gene>
<feature type="compositionally biased region" description="Low complexity" evidence="1">
    <location>
        <begin position="180"/>
        <end position="189"/>
    </location>
</feature>
<feature type="region of interest" description="Disordered" evidence="1">
    <location>
        <begin position="180"/>
        <end position="199"/>
    </location>
</feature>
<name>A0ABP1A8P0_9BRYO</name>
<evidence type="ECO:0000256" key="1">
    <source>
        <dbReference type="SAM" id="MobiDB-lite"/>
    </source>
</evidence>
<accession>A0ABP1A8P0</accession>
<sequence>MPGASSSSSSAHLLKVLSEDHPTSAFEKAHDIGCMKGIFQIFQDHHHHVTFSGRHYGSKRLTSENGPDNTSHFKKQANCVVLGSDIRDTMRSVGSKSKVSIQASEQKERVWPHCSVVDGTRDSPQVFFTGGAPPPRLSVDGRDHVINRENYAKLQENSSEGMLHRGGGPSVVARLMGLEELPSSSPPSLQKVLHTKPPSQEAKLIQGLLPDSSPPRLLTTQKPSLRPKSDNSASLQEDQGAHQPPRNQVEGFQEPMPRPKSPLSPKHLLIDGMPPIFFRQKVAHQQDTLKTCHPHLKKAHFMEAAERPGRMPLDMNPSPSPEPLLHGGLAQQLQQLQLRKLVQERKSLKQILETMQLKGLLHPSPSKHPTVTNFFPDSKPVLLPKPPKSVPQSQASQELVKGPRQNLCMGPESPRVKRPSSVLDSKSTSSRVQELHPQNQSLKDPVDVSTLTSKQSNIKLAKGRPARRSSQPMTENPTTVTASSQATVGKCSELRSRSLVPRRLSFGPDQSTEIVKDLVSEETTTYAQKNNHQSLDVKTQSSTFLVKQAGADSKPDYFTAHKDLLFEKCMNFSENDQMGDPSSKQPSPMSVLDNTFFRDEETCTVITPRVEEEHILQEALLALENIRRSRSFAKTLTNKQPPPPPSVNSIEIMSEGVFGTSPGEEDKHEIVLKEEEEEEPPPAGPDNCCNRSAEREFVRELLVASGLTKSYHDDDADIFEDLERYNEDSRKRSRKSGQLQHCLLLDTVNEILARKHELENSYSRVYMPTSQKKKNLVEEVWGQMQGMMTTRATTCAADDVYDTVQRIIERDLLESKSTNAAAPQAESWAHDYRLELSKLEVGLEQMIFKDLMDEAVEELKTCFGNSSSRSSKNCCSCCCCCCCCFCCHQQQQQQHPPRLRGSASCCRKSLQFPKKATARRQLLLMH</sequence>
<evidence type="ECO:0000259" key="2">
    <source>
        <dbReference type="Pfam" id="PF14309"/>
    </source>
</evidence>
<evidence type="ECO:0000313" key="4">
    <source>
        <dbReference type="EMBL" id="CAK9858894.1"/>
    </source>
</evidence>
<feature type="compositionally biased region" description="Polar residues" evidence="1">
    <location>
        <begin position="422"/>
        <end position="442"/>
    </location>
</feature>
<dbReference type="InterPro" id="IPR033334">
    <property type="entry name" value="LNG1/2"/>
</dbReference>
<feature type="domain" description="DUF4378" evidence="2">
    <location>
        <begin position="695"/>
        <end position="854"/>
    </location>
</feature>
<evidence type="ECO:0000313" key="5">
    <source>
        <dbReference type="Proteomes" id="UP001497522"/>
    </source>
</evidence>
<dbReference type="PANTHER" id="PTHR31680">
    <property type="entry name" value="LONGIFOLIA PROTEIN"/>
    <property type="match status" value="1"/>
</dbReference>
<dbReference type="Pfam" id="PF14383">
    <property type="entry name" value="VARLMGL"/>
    <property type="match status" value="1"/>
</dbReference>
<dbReference type="InterPro" id="IPR025486">
    <property type="entry name" value="DUF4378"/>
</dbReference>
<dbReference type="InterPro" id="IPR032795">
    <property type="entry name" value="DUF3741-assoc"/>
</dbReference>
<dbReference type="Proteomes" id="UP001497522">
    <property type="component" value="Chromosome 1"/>
</dbReference>
<feature type="domain" description="DUF3741" evidence="3">
    <location>
        <begin position="169"/>
        <end position="185"/>
    </location>
</feature>
<dbReference type="Pfam" id="PF14309">
    <property type="entry name" value="DUF4378"/>
    <property type="match status" value="1"/>
</dbReference>
<feature type="compositionally biased region" description="Polar residues" evidence="1">
    <location>
        <begin position="449"/>
        <end position="458"/>
    </location>
</feature>
<dbReference type="EMBL" id="OZ023702">
    <property type="protein sequence ID" value="CAK9858894.1"/>
    <property type="molecule type" value="Genomic_DNA"/>
</dbReference>
<evidence type="ECO:0000259" key="3">
    <source>
        <dbReference type="Pfam" id="PF14383"/>
    </source>
</evidence>
<reference evidence="4 5" key="1">
    <citation type="submission" date="2024-03" db="EMBL/GenBank/DDBJ databases">
        <authorList>
            <consortium name="ELIXIR-Norway"/>
            <consortium name="Elixir Norway"/>
        </authorList>
    </citation>
    <scope>NUCLEOTIDE SEQUENCE [LARGE SCALE GENOMIC DNA]</scope>
</reference>
<organism evidence="4 5">
    <name type="scientific">Sphagnum jensenii</name>
    <dbReference type="NCBI Taxonomy" id="128206"/>
    <lineage>
        <taxon>Eukaryota</taxon>
        <taxon>Viridiplantae</taxon>
        <taxon>Streptophyta</taxon>
        <taxon>Embryophyta</taxon>
        <taxon>Bryophyta</taxon>
        <taxon>Sphagnophytina</taxon>
        <taxon>Sphagnopsida</taxon>
        <taxon>Sphagnales</taxon>
        <taxon>Sphagnaceae</taxon>
        <taxon>Sphagnum</taxon>
    </lineage>
</organism>
<keyword evidence="5" id="KW-1185">Reference proteome</keyword>
<dbReference type="PANTHER" id="PTHR31680:SF4">
    <property type="entry name" value="LONGIFOLIA PROTEIN"/>
    <property type="match status" value="1"/>
</dbReference>